<gene>
    <name evidence="3" type="ORF">SAMN05216466_103547</name>
</gene>
<reference evidence="3 4" key="1">
    <citation type="submission" date="2016-10" db="EMBL/GenBank/DDBJ databases">
        <authorList>
            <person name="de Groot N.N."/>
        </authorList>
    </citation>
    <scope>NUCLEOTIDE SEQUENCE [LARGE SCALE GENOMIC DNA]</scope>
    <source>
        <strain evidence="3 4">LMG 2247</strain>
    </source>
</reference>
<evidence type="ECO:0000313" key="4">
    <source>
        <dbReference type="Proteomes" id="UP000199706"/>
    </source>
</evidence>
<dbReference type="Pfam" id="PF13529">
    <property type="entry name" value="Peptidase_C39_2"/>
    <property type="match status" value="1"/>
</dbReference>
<organism evidence="3 4">
    <name type="scientific">Paraburkholderia phenazinium</name>
    <dbReference type="NCBI Taxonomy" id="60549"/>
    <lineage>
        <taxon>Bacteria</taxon>
        <taxon>Pseudomonadati</taxon>
        <taxon>Pseudomonadota</taxon>
        <taxon>Betaproteobacteria</taxon>
        <taxon>Burkholderiales</taxon>
        <taxon>Burkholderiaceae</taxon>
        <taxon>Paraburkholderia</taxon>
    </lineage>
</organism>
<proteinExistence type="predicted"/>
<sequence>MKTTTAISRWIGGALQLAFPILACAASQQLNVPIVTQDHSEWCWAADANAVLTYRGVSTTQCSIVNWVSGIDYACGNSDFDWDDSSANAPNYMTGTTGISGILWSLGRRDSTYYDEPAAYQTVTSAIDQGNPVVILWQWPNGGGHFLVLDGYDDDGQMIYFMNPWPGEGAGYGDYDWMSNGTGNMGTHSWAESLITD</sequence>
<accession>A0A1G7UPI6</accession>
<dbReference type="InterPro" id="IPR038765">
    <property type="entry name" value="Papain-like_cys_pep_sf"/>
</dbReference>
<feature type="domain" description="Peptidase C39-like" evidence="2">
    <location>
        <begin position="30"/>
        <end position="165"/>
    </location>
</feature>
<dbReference type="InterPro" id="IPR039564">
    <property type="entry name" value="Peptidase_C39-like"/>
</dbReference>
<keyword evidence="3" id="KW-0645">Protease</keyword>
<dbReference type="RefSeq" id="WP_090683847.1">
    <property type="nucleotide sequence ID" value="NZ_CADERL010000005.1"/>
</dbReference>
<dbReference type="Proteomes" id="UP000199706">
    <property type="component" value="Unassembled WGS sequence"/>
</dbReference>
<evidence type="ECO:0000259" key="2">
    <source>
        <dbReference type="Pfam" id="PF13529"/>
    </source>
</evidence>
<dbReference type="GO" id="GO:0008233">
    <property type="term" value="F:peptidase activity"/>
    <property type="evidence" value="ECO:0007669"/>
    <property type="project" value="UniProtKB-KW"/>
</dbReference>
<keyword evidence="3" id="KW-0378">Hydrolase</keyword>
<dbReference type="SUPFAM" id="SSF54001">
    <property type="entry name" value="Cysteine proteinases"/>
    <property type="match status" value="1"/>
</dbReference>
<name>A0A1G7UPI6_9BURK</name>
<dbReference type="Gene3D" id="3.90.70.10">
    <property type="entry name" value="Cysteine proteinases"/>
    <property type="match status" value="1"/>
</dbReference>
<evidence type="ECO:0000256" key="1">
    <source>
        <dbReference type="SAM" id="SignalP"/>
    </source>
</evidence>
<keyword evidence="1" id="KW-0732">Signal</keyword>
<feature type="signal peptide" evidence="1">
    <location>
        <begin position="1"/>
        <end position="25"/>
    </location>
</feature>
<evidence type="ECO:0000313" key="3">
    <source>
        <dbReference type="EMBL" id="SDG49423.1"/>
    </source>
</evidence>
<dbReference type="GO" id="GO:0006508">
    <property type="term" value="P:proteolysis"/>
    <property type="evidence" value="ECO:0007669"/>
    <property type="project" value="UniProtKB-KW"/>
</dbReference>
<feature type="chain" id="PRO_5011512147" evidence="1">
    <location>
        <begin position="26"/>
        <end position="197"/>
    </location>
</feature>
<dbReference type="EMBL" id="FNCJ01000003">
    <property type="protein sequence ID" value="SDG49423.1"/>
    <property type="molecule type" value="Genomic_DNA"/>
</dbReference>
<dbReference type="AlphaFoldDB" id="A0A1G7UPI6"/>
<protein>
    <submittedName>
        <fullName evidence="3">Papain-like cysteine protease AvrRpt2</fullName>
    </submittedName>
</protein>
<dbReference type="OrthoDB" id="5148996at2"/>